<sequence>MHSALPLLIGSEIYRGSSYGPKHPLAIPRVSTTLDLIHAMGWVAPEQYRDSPRATPKELLRFHTPDYIAALMAAEATQQVDPVHRERHRIGADGNPIYREVFSRPATSAGGVMLAAELTRDGGVVHVPGGGTHHGQPDRASGFCYVNDAALGLYRWLDLGLTNILYLDIDAHHGDGVEHAFAQDPRVFTVSVHEAGRWPNTGPAENRAGGHARNLPVPEQFNDSEMDFLLRHAILPILRQRRPQAVMLQCGADAILEDPLSRLALTNAAHRGVVAALMGLAPRLIVLGGGGYNPWSVARCWAGVWATLNRLPVPPRIPPAAEAVLRGLAWTRAAGRNPPEHWFTSIADSPRPGPVRPEIRTLAARTLEDLPEPPPALAETDARITA</sequence>
<gene>
    <name evidence="2" type="ORF">JJQ90_19195</name>
</gene>
<keyword evidence="3" id="KW-1185">Reference proteome</keyword>
<accession>A0ABS6HAV4</accession>
<proteinExistence type="predicted"/>
<dbReference type="PANTHER" id="PTHR10625:SF10">
    <property type="entry name" value="HISTONE DEACETYLASE HDAC1"/>
    <property type="match status" value="1"/>
</dbReference>
<name>A0ABS6HAV4_9PROT</name>
<organism evidence="2 3">
    <name type="scientific">Falsiroseomonas oleicola</name>
    <dbReference type="NCBI Taxonomy" id="2801474"/>
    <lineage>
        <taxon>Bacteria</taxon>
        <taxon>Pseudomonadati</taxon>
        <taxon>Pseudomonadota</taxon>
        <taxon>Alphaproteobacteria</taxon>
        <taxon>Acetobacterales</taxon>
        <taxon>Roseomonadaceae</taxon>
        <taxon>Falsiroseomonas</taxon>
    </lineage>
</organism>
<dbReference type="CDD" id="cd09994">
    <property type="entry name" value="HDAC_AcuC_like"/>
    <property type="match status" value="1"/>
</dbReference>
<evidence type="ECO:0000259" key="1">
    <source>
        <dbReference type="Pfam" id="PF00850"/>
    </source>
</evidence>
<dbReference type="EMBL" id="JAERQM010000006">
    <property type="protein sequence ID" value="MBU8545857.1"/>
    <property type="molecule type" value="Genomic_DNA"/>
</dbReference>
<dbReference type="RefSeq" id="WP_216877878.1">
    <property type="nucleotide sequence ID" value="NZ_JAERQM010000006.1"/>
</dbReference>
<feature type="domain" description="Histone deacetylase" evidence="1">
    <location>
        <begin position="23"/>
        <end position="308"/>
    </location>
</feature>
<dbReference type="InterPro" id="IPR003085">
    <property type="entry name" value="AcuC"/>
</dbReference>
<evidence type="ECO:0000313" key="3">
    <source>
        <dbReference type="Proteomes" id="UP000689967"/>
    </source>
</evidence>
<dbReference type="InterPro" id="IPR023801">
    <property type="entry name" value="His_deacetylse_dom"/>
</dbReference>
<evidence type="ECO:0000313" key="2">
    <source>
        <dbReference type="EMBL" id="MBU8545857.1"/>
    </source>
</evidence>
<comment type="caution">
    <text evidence="2">The sequence shown here is derived from an EMBL/GenBank/DDBJ whole genome shotgun (WGS) entry which is preliminary data.</text>
</comment>
<reference evidence="2 3" key="1">
    <citation type="submission" date="2021-01" db="EMBL/GenBank/DDBJ databases">
        <title>Roseomonas sp. nov, a bacterium isolated from an oil production mixture in Yumen Oilfield.</title>
        <authorList>
            <person name="Wu D."/>
        </authorList>
    </citation>
    <scope>NUCLEOTIDE SEQUENCE [LARGE SCALE GENOMIC DNA]</scope>
    <source>
        <strain evidence="2 3">ROY-5-3</strain>
    </source>
</reference>
<dbReference type="PANTHER" id="PTHR10625">
    <property type="entry name" value="HISTONE DEACETYLASE HDAC1-RELATED"/>
    <property type="match status" value="1"/>
</dbReference>
<dbReference type="Pfam" id="PF00850">
    <property type="entry name" value="Hist_deacetyl"/>
    <property type="match status" value="1"/>
</dbReference>
<dbReference type="Proteomes" id="UP000689967">
    <property type="component" value="Unassembled WGS sequence"/>
</dbReference>
<protein>
    <submittedName>
        <fullName evidence="2">Acetoin utilization protein AcuC</fullName>
    </submittedName>
</protein>